<reference evidence="14" key="1">
    <citation type="submission" date="2022-01" db="EMBL/GenBank/DDBJ databases">
        <authorList>
            <person name="King R."/>
        </authorList>
    </citation>
    <scope>NUCLEOTIDE SEQUENCE</scope>
</reference>
<dbReference type="GO" id="GO:0005044">
    <property type="term" value="F:scavenger receptor activity"/>
    <property type="evidence" value="ECO:0007669"/>
    <property type="project" value="TreeGrafter"/>
</dbReference>
<gene>
    <name evidence="14" type="ORF">PHAECO_LOCUS2453</name>
</gene>
<dbReference type="PRINTS" id="PR01609">
    <property type="entry name" value="CD36FAMILY"/>
</dbReference>
<keyword evidence="6 13" id="KW-1133">Transmembrane helix</keyword>
<evidence type="ECO:0000256" key="11">
    <source>
        <dbReference type="ARBA" id="ARBA00040821"/>
    </source>
</evidence>
<evidence type="ECO:0000313" key="14">
    <source>
        <dbReference type="EMBL" id="CAH1118568.1"/>
    </source>
</evidence>
<evidence type="ECO:0000256" key="2">
    <source>
        <dbReference type="ARBA" id="ARBA00004651"/>
    </source>
</evidence>
<dbReference type="OrthoDB" id="18585at2759"/>
<keyword evidence="7 13" id="KW-0472">Membrane</keyword>
<evidence type="ECO:0000256" key="4">
    <source>
        <dbReference type="ARBA" id="ARBA00022475"/>
    </source>
</evidence>
<evidence type="ECO:0000256" key="9">
    <source>
        <dbReference type="ARBA" id="ARBA00023170"/>
    </source>
</evidence>
<comment type="similarity">
    <text evidence="3">Belongs to the CD36 family.</text>
</comment>
<reference evidence="14" key="2">
    <citation type="submission" date="2022-10" db="EMBL/GenBank/DDBJ databases">
        <authorList>
            <consortium name="ENA_rothamsted_submissions"/>
            <consortium name="culmorum"/>
            <person name="King R."/>
        </authorList>
    </citation>
    <scope>NUCLEOTIDE SEQUENCE</scope>
</reference>
<keyword evidence="9" id="KW-0675">Receptor</keyword>
<feature type="transmembrane region" description="Helical" evidence="13">
    <location>
        <begin position="518"/>
        <end position="538"/>
    </location>
</feature>
<keyword evidence="4" id="KW-1003">Cell membrane</keyword>
<dbReference type="PANTHER" id="PTHR11923:SF110">
    <property type="entry name" value="SCAVENGER RECEPTOR CLASS B MEMBER 1"/>
    <property type="match status" value="1"/>
</dbReference>
<proteinExistence type="inferred from homology"/>
<evidence type="ECO:0000256" key="7">
    <source>
        <dbReference type="ARBA" id="ARBA00023136"/>
    </source>
</evidence>
<organism evidence="14 15">
    <name type="scientific">Phaedon cochleariae</name>
    <name type="common">Mustard beetle</name>
    <dbReference type="NCBI Taxonomy" id="80249"/>
    <lineage>
        <taxon>Eukaryota</taxon>
        <taxon>Metazoa</taxon>
        <taxon>Ecdysozoa</taxon>
        <taxon>Arthropoda</taxon>
        <taxon>Hexapoda</taxon>
        <taxon>Insecta</taxon>
        <taxon>Pterygota</taxon>
        <taxon>Neoptera</taxon>
        <taxon>Endopterygota</taxon>
        <taxon>Coleoptera</taxon>
        <taxon>Polyphaga</taxon>
        <taxon>Cucujiformia</taxon>
        <taxon>Chrysomeloidea</taxon>
        <taxon>Chrysomelidae</taxon>
        <taxon>Chrysomelinae</taxon>
        <taxon>Chrysomelini</taxon>
        <taxon>Phaedon</taxon>
    </lineage>
</organism>
<evidence type="ECO:0000256" key="5">
    <source>
        <dbReference type="ARBA" id="ARBA00022692"/>
    </source>
</evidence>
<dbReference type="PANTHER" id="PTHR11923">
    <property type="entry name" value="SCAVENGER RECEPTOR CLASS B TYPE-1 SR-B1"/>
    <property type="match status" value="1"/>
</dbReference>
<dbReference type="AlphaFoldDB" id="A0A9P0DEQ9"/>
<dbReference type="Pfam" id="PF01130">
    <property type="entry name" value="CD36"/>
    <property type="match status" value="1"/>
</dbReference>
<name>A0A9P0DEQ9_PHACE</name>
<sequence>MMYPDLETLRRGSDADKVDVNCSSYFQANCNQIFEKGPAFTKEILGKVHAEMMPKRTQLFGYEMKTGKLFLVTGLCMIFLFSCFGTTVMLFTNLFDNYVLSQLIISNGSDAFRIWENPTPKALYSFHIFNYTNIGDYELGNDKKPHVQEIGPYVYSENLERIDVRFNDEAGTVSYREKKTYTYRPDLSQGSQEDRAFVPNIPLISGSSMVQKENYFARLGFSGLLSALEEKAFLHIDIDSFISGYEDRLYSLSANYFKWQNVDIPKRVGLLGPKVGESNKFITMNTGIKDINRLALVEEMGGEESLGLYAADSCNSIEGTDGSMYPPKLIREKQPLHIMFPEFCRRIPIVFMGETKIMEGKVPAYTYTIPEDVFDTPDTKPENECFCVLDGGKCPLKGLSSTSGCNYGSPIYLSYPHFHNADPRLLKDVTGLDPESVDFRSYLNLQPSMGFMMTGRNVMQLNIKVNKAFGVSQVDIFEDEIVLPIAWVEVFLDEPNLPKEFVDLINFVSITLPCVQLVATYGSLLTSIFSFIGILLVARRIKNDNNFCLQRISRDDA</sequence>
<dbReference type="GO" id="GO:0005901">
    <property type="term" value="C:caveola"/>
    <property type="evidence" value="ECO:0007669"/>
    <property type="project" value="UniProtKB-SubCell"/>
</dbReference>
<evidence type="ECO:0000256" key="10">
    <source>
        <dbReference type="ARBA" id="ARBA00023180"/>
    </source>
</evidence>
<evidence type="ECO:0000256" key="13">
    <source>
        <dbReference type="SAM" id="Phobius"/>
    </source>
</evidence>
<keyword evidence="5 13" id="KW-0812">Transmembrane</keyword>
<dbReference type="GO" id="GO:0005737">
    <property type="term" value="C:cytoplasm"/>
    <property type="evidence" value="ECO:0007669"/>
    <property type="project" value="TreeGrafter"/>
</dbReference>
<evidence type="ECO:0000256" key="8">
    <source>
        <dbReference type="ARBA" id="ARBA00023157"/>
    </source>
</evidence>
<dbReference type="InterPro" id="IPR002159">
    <property type="entry name" value="CD36_fam"/>
</dbReference>
<evidence type="ECO:0000256" key="12">
    <source>
        <dbReference type="ARBA" id="ARBA00042244"/>
    </source>
</evidence>
<evidence type="ECO:0000313" key="15">
    <source>
        <dbReference type="Proteomes" id="UP001153737"/>
    </source>
</evidence>
<evidence type="ECO:0000256" key="3">
    <source>
        <dbReference type="ARBA" id="ARBA00010532"/>
    </source>
</evidence>
<keyword evidence="10" id="KW-0325">Glycoprotein</keyword>
<keyword evidence="8" id="KW-1015">Disulfide bond</keyword>
<evidence type="ECO:0000256" key="6">
    <source>
        <dbReference type="ARBA" id="ARBA00022989"/>
    </source>
</evidence>
<feature type="transmembrane region" description="Helical" evidence="13">
    <location>
        <begin position="69"/>
        <end position="91"/>
    </location>
</feature>
<comment type="subcellular location">
    <subcellularLocation>
        <location evidence="2">Cell membrane</location>
        <topology evidence="2">Multi-pass membrane protein</topology>
    </subcellularLocation>
    <subcellularLocation>
        <location evidence="1">Membrane</location>
        <location evidence="1">Caveola</location>
        <topology evidence="1">Multi-pass membrane protein</topology>
    </subcellularLocation>
</comment>
<evidence type="ECO:0000256" key="1">
    <source>
        <dbReference type="ARBA" id="ARBA00004189"/>
    </source>
</evidence>
<accession>A0A9P0DEQ9</accession>
<keyword evidence="15" id="KW-1185">Reference proteome</keyword>
<dbReference type="EMBL" id="OU896717">
    <property type="protein sequence ID" value="CAH1118568.1"/>
    <property type="molecule type" value="Genomic_DNA"/>
</dbReference>
<protein>
    <recommendedName>
        <fullName evidence="11">Scavenger receptor class B member 1</fullName>
    </recommendedName>
    <alternativeName>
        <fullName evidence="12">SR-BI</fullName>
    </alternativeName>
</protein>
<dbReference type="Proteomes" id="UP001153737">
    <property type="component" value="Chromosome 11"/>
</dbReference>